<dbReference type="InterPro" id="IPR029058">
    <property type="entry name" value="AB_hydrolase_fold"/>
</dbReference>
<feature type="domain" description="Carboxylesterase type B" evidence="7">
    <location>
        <begin position="21"/>
        <end position="375"/>
    </location>
</feature>
<keyword evidence="9" id="KW-1185">Reference proteome</keyword>
<evidence type="ECO:0000259" key="7">
    <source>
        <dbReference type="Pfam" id="PF00135"/>
    </source>
</evidence>
<name>A0ABQ9J1N4_9CUCU</name>
<organism evidence="8 9">
    <name type="scientific">Molorchus minor</name>
    <dbReference type="NCBI Taxonomy" id="1323400"/>
    <lineage>
        <taxon>Eukaryota</taxon>
        <taxon>Metazoa</taxon>
        <taxon>Ecdysozoa</taxon>
        <taxon>Arthropoda</taxon>
        <taxon>Hexapoda</taxon>
        <taxon>Insecta</taxon>
        <taxon>Pterygota</taxon>
        <taxon>Neoptera</taxon>
        <taxon>Endopterygota</taxon>
        <taxon>Coleoptera</taxon>
        <taxon>Polyphaga</taxon>
        <taxon>Cucujiformia</taxon>
        <taxon>Chrysomeloidea</taxon>
        <taxon>Cerambycidae</taxon>
        <taxon>Lamiinae</taxon>
        <taxon>Monochamini</taxon>
        <taxon>Molorchus</taxon>
    </lineage>
</organism>
<comment type="similarity">
    <text evidence="1 6">Belongs to the type-B carboxylesterase/lipase family.</text>
</comment>
<evidence type="ECO:0000256" key="3">
    <source>
        <dbReference type="ARBA" id="ARBA00022801"/>
    </source>
</evidence>
<keyword evidence="5" id="KW-0325">Glycoprotein</keyword>
<keyword evidence="2" id="KW-0719">Serine esterase</keyword>
<dbReference type="EC" id="3.1.1.-" evidence="6"/>
<evidence type="ECO:0000256" key="5">
    <source>
        <dbReference type="ARBA" id="ARBA00023180"/>
    </source>
</evidence>
<dbReference type="InterPro" id="IPR002018">
    <property type="entry name" value="CarbesteraseB"/>
</dbReference>
<keyword evidence="4" id="KW-1015">Disulfide bond</keyword>
<protein>
    <recommendedName>
        <fullName evidence="6">Carboxylic ester hydrolase</fullName>
        <ecNumber evidence="6">3.1.1.-</ecNumber>
    </recommendedName>
</protein>
<comment type="caution">
    <text evidence="8">The sequence shown here is derived from an EMBL/GenBank/DDBJ whole genome shotgun (WGS) entry which is preliminary data.</text>
</comment>
<evidence type="ECO:0000313" key="9">
    <source>
        <dbReference type="Proteomes" id="UP001162164"/>
    </source>
</evidence>
<dbReference type="PROSITE" id="PS00122">
    <property type="entry name" value="CARBOXYLESTERASE_B_1"/>
    <property type="match status" value="1"/>
</dbReference>
<dbReference type="InterPro" id="IPR050309">
    <property type="entry name" value="Type-B_Carboxylest/Lipase"/>
</dbReference>
<keyword evidence="3 6" id="KW-0378">Hydrolase</keyword>
<evidence type="ECO:0000256" key="4">
    <source>
        <dbReference type="ARBA" id="ARBA00023157"/>
    </source>
</evidence>
<dbReference type="Gene3D" id="3.40.50.1820">
    <property type="entry name" value="alpha/beta hydrolase"/>
    <property type="match status" value="1"/>
</dbReference>
<evidence type="ECO:0000256" key="1">
    <source>
        <dbReference type="ARBA" id="ARBA00005964"/>
    </source>
</evidence>
<dbReference type="EMBL" id="JAPWTJ010001505">
    <property type="protein sequence ID" value="KAJ8971263.1"/>
    <property type="molecule type" value="Genomic_DNA"/>
</dbReference>
<proteinExistence type="inferred from homology"/>
<evidence type="ECO:0000313" key="8">
    <source>
        <dbReference type="EMBL" id="KAJ8971263.1"/>
    </source>
</evidence>
<dbReference type="InterPro" id="IPR019826">
    <property type="entry name" value="Carboxylesterase_B_AS"/>
</dbReference>
<dbReference type="Proteomes" id="UP001162164">
    <property type="component" value="Unassembled WGS sequence"/>
</dbReference>
<reference evidence="8" key="1">
    <citation type="journal article" date="2023" name="Insect Mol. Biol.">
        <title>Genome sequencing provides insights into the evolution of gene families encoding plant cell wall-degrading enzymes in longhorned beetles.</title>
        <authorList>
            <person name="Shin N.R."/>
            <person name="Okamura Y."/>
            <person name="Kirsch R."/>
            <person name="Pauchet Y."/>
        </authorList>
    </citation>
    <scope>NUCLEOTIDE SEQUENCE</scope>
    <source>
        <strain evidence="8">MMC_N1</strain>
    </source>
</reference>
<dbReference type="PANTHER" id="PTHR11559">
    <property type="entry name" value="CARBOXYLESTERASE"/>
    <property type="match status" value="1"/>
</dbReference>
<dbReference type="Pfam" id="PF00135">
    <property type="entry name" value="COesterase"/>
    <property type="match status" value="1"/>
</dbReference>
<feature type="signal peptide" evidence="6">
    <location>
        <begin position="1"/>
        <end position="19"/>
    </location>
</feature>
<gene>
    <name evidence="8" type="ORF">NQ317_011622</name>
</gene>
<dbReference type="PROSITE" id="PS00941">
    <property type="entry name" value="CARBOXYLESTERASE_B_2"/>
    <property type="match status" value="1"/>
</dbReference>
<dbReference type="SUPFAM" id="SSF53474">
    <property type="entry name" value="alpha/beta-Hydrolases"/>
    <property type="match status" value="1"/>
</dbReference>
<evidence type="ECO:0000256" key="2">
    <source>
        <dbReference type="ARBA" id="ARBA00022487"/>
    </source>
</evidence>
<keyword evidence="6" id="KW-0732">Signal</keyword>
<evidence type="ECO:0000256" key="6">
    <source>
        <dbReference type="RuleBase" id="RU361235"/>
    </source>
</evidence>
<dbReference type="InterPro" id="IPR019819">
    <property type="entry name" value="Carboxylesterase_B_CS"/>
</dbReference>
<feature type="chain" id="PRO_5044949832" description="Carboxylic ester hydrolase" evidence="6">
    <location>
        <begin position="20"/>
        <end position="378"/>
    </location>
</feature>
<sequence>MNCKICCILLFCSISYGIADVLVTLPNGKVRGHVLESPGGMKFYAFQGIPYAKPPVGNLRFQAPQAVENWDGIINATKTSNRCYSVAKDTDDESEDCLYLNVYTPILESENNTKLPVMIFIYGGGFNDGASAYNIYGPDYLLEQDLIVVSFNYRVGPFGFLSTGDEVVPGNAGLKDQLLALKWTNQNIGLFGGDITKITLFGQSAGAASVAYHILSNQSAGLFRAGIAESGSALNIWGFLQNPRPYGFELALKIDNVTVTDNSTLLLNYLLSVPAKEIDIASTKTKITVLPVIEKEGEDSFLTKEMYEQLESGDINRVPLLIGINSEESLGKAKDLTSYHNELVKLDSDITLLIPSDLNLTENSNKTEIAEEIKKDLS</sequence>
<accession>A0ABQ9J1N4</accession>